<organism evidence="1 2">
    <name type="scientific">Arctium lappa</name>
    <name type="common">Greater burdock</name>
    <name type="synonym">Lappa major</name>
    <dbReference type="NCBI Taxonomy" id="4217"/>
    <lineage>
        <taxon>Eukaryota</taxon>
        <taxon>Viridiplantae</taxon>
        <taxon>Streptophyta</taxon>
        <taxon>Embryophyta</taxon>
        <taxon>Tracheophyta</taxon>
        <taxon>Spermatophyta</taxon>
        <taxon>Magnoliopsida</taxon>
        <taxon>eudicotyledons</taxon>
        <taxon>Gunneridae</taxon>
        <taxon>Pentapetalae</taxon>
        <taxon>asterids</taxon>
        <taxon>campanulids</taxon>
        <taxon>Asterales</taxon>
        <taxon>Asteraceae</taxon>
        <taxon>Carduoideae</taxon>
        <taxon>Cardueae</taxon>
        <taxon>Arctiinae</taxon>
        <taxon>Arctium</taxon>
    </lineage>
</organism>
<sequence>MKNSPMLVLFFGLFLLGFLQIPPSNAKFSESNPIYNVNLAPFIQRLSAYYCLQNVSSDCPGNFTLRGDGWLNTSASETLAFCDGGCAQHTQAVLNCVWYVDKDYKFENKATIKNINDTIIIGCAQGFNGTSLHQGNGGSGVTTSVITTLSALAFLALFYI</sequence>
<dbReference type="EMBL" id="CM042060">
    <property type="protein sequence ID" value="KAI3678588.1"/>
    <property type="molecule type" value="Genomic_DNA"/>
</dbReference>
<proteinExistence type="predicted"/>
<keyword evidence="2" id="KW-1185">Reference proteome</keyword>
<evidence type="ECO:0000313" key="2">
    <source>
        <dbReference type="Proteomes" id="UP001055879"/>
    </source>
</evidence>
<evidence type="ECO:0000313" key="1">
    <source>
        <dbReference type="EMBL" id="KAI3678588.1"/>
    </source>
</evidence>
<gene>
    <name evidence="1" type="ORF">L6452_37887</name>
</gene>
<reference evidence="1 2" key="2">
    <citation type="journal article" date="2022" name="Mol. Ecol. Resour.">
        <title>The genomes of chicory, endive, great burdock and yacon provide insights into Asteraceae paleo-polyploidization history and plant inulin production.</title>
        <authorList>
            <person name="Fan W."/>
            <person name="Wang S."/>
            <person name="Wang H."/>
            <person name="Wang A."/>
            <person name="Jiang F."/>
            <person name="Liu H."/>
            <person name="Zhao H."/>
            <person name="Xu D."/>
            <person name="Zhang Y."/>
        </authorList>
    </citation>
    <scope>NUCLEOTIDE SEQUENCE [LARGE SCALE GENOMIC DNA]</scope>
    <source>
        <strain evidence="2">cv. Niubang</strain>
    </source>
</reference>
<reference evidence="2" key="1">
    <citation type="journal article" date="2022" name="Mol. Ecol. Resour.">
        <title>The genomes of chicory, endive, great burdock and yacon provide insights into Asteraceae palaeo-polyploidization history and plant inulin production.</title>
        <authorList>
            <person name="Fan W."/>
            <person name="Wang S."/>
            <person name="Wang H."/>
            <person name="Wang A."/>
            <person name="Jiang F."/>
            <person name="Liu H."/>
            <person name="Zhao H."/>
            <person name="Xu D."/>
            <person name="Zhang Y."/>
        </authorList>
    </citation>
    <scope>NUCLEOTIDE SEQUENCE [LARGE SCALE GENOMIC DNA]</scope>
    <source>
        <strain evidence="2">cv. Niubang</strain>
    </source>
</reference>
<name>A0ACB8Y3F0_ARCLA</name>
<accession>A0ACB8Y3F0</accession>
<comment type="caution">
    <text evidence="1">The sequence shown here is derived from an EMBL/GenBank/DDBJ whole genome shotgun (WGS) entry which is preliminary data.</text>
</comment>
<dbReference type="Proteomes" id="UP001055879">
    <property type="component" value="Linkage Group LG14"/>
</dbReference>
<protein>
    <submittedName>
        <fullName evidence="1">Uncharacterized protein</fullName>
    </submittedName>
</protein>